<dbReference type="EMBL" id="VFQX01000012">
    <property type="protein sequence ID" value="KAF0981976.1"/>
    <property type="molecule type" value="Genomic_DNA"/>
</dbReference>
<keyword evidence="1" id="KW-0175">Coiled coil</keyword>
<evidence type="ECO:0000313" key="2">
    <source>
        <dbReference type="EMBL" id="KAF0981976.1"/>
    </source>
</evidence>
<evidence type="ECO:0000256" key="1">
    <source>
        <dbReference type="SAM" id="Coils"/>
    </source>
</evidence>
<dbReference type="RefSeq" id="XP_044566689.1">
    <property type="nucleotide sequence ID" value="XM_044702290.1"/>
</dbReference>
<dbReference type="Proteomes" id="UP000444721">
    <property type="component" value="Unassembled WGS sequence"/>
</dbReference>
<dbReference type="AlphaFoldDB" id="A0A6A5C2Q1"/>
<name>A0A6A5C2Q1_NAEFO</name>
<reference evidence="2 3" key="1">
    <citation type="journal article" date="2019" name="Sci. Rep.">
        <title>Nanopore sequencing improves the draft genome of the human pathogenic amoeba Naegleria fowleri.</title>
        <authorList>
            <person name="Liechti N."/>
            <person name="Schurch N."/>
            <person name="Bruggmann R."/>
            <person name="Wittwer M."/>
        </authorList>
    </citation>
    <scope>NUCLEOTIDE SEQUENCE [LARGE SCALE GENOMIC DNA]</scope>
    <source>
        <strain evidence="2 3">ATCC 30894</strain>
    </source>
</reference>
<protein>
    <submittedName>
        <fullName evidence="2">Uncharacterized protein</fullName>
    </submittedName>
</protein>
<keyword evidence="3" id="KW-1185">Reference proteome</keyword>
<dbReference type="VEuPathDB" id="AmoebaDB:NfTy_022070"/>
<gene>
    <name evidence="2" type="ORF">FDP41_011837</name>
</gene>
<dbReference type="OrthoDB" id="10612185at2759"/>
<comment type="caution">
    <text evidence="2">The sequence shown here is derived from an EMBL/GenBank/DDBJ whole genome shotgun (WGS) entry which is preliminary data.</text>
</comment>
<dbReference type="VEuPathDB" id="AmoebaDB:FDP41_011837"/>
<dbReference type="VEuPathDB" id="AmoebaDB:NF0049910"/>
<dbReference type="GeneID" id="68119052"/>
<accession>A0A6A5C2Q1</accession>
<organism evidence="2 3">
    <name type="scientific">Naegleria fowleri</name>
    <name type="common">Brain eating amoeba</name>
    <dbReference type="NCBI Taxonomy" id="5763"/>
    <lineage>
        <taxon>Eukaryota</taxon>
        <taxon>Discoba</taxon>
        <taxon>Heterolobosea</taxon>
        <taxon>Tetramitia</taxon>
        <taxon>Eutetramitia</taxon>
        <taxon>Vahlkampfiidae</taxon>
        <taxon>Naegleria</taxon>
    </lineage>
</organism>
<evidence type="ECO:0000313" key="3">
    <source>
        <dbReference type="Proteomes" id="UP000444721"/>
    </source>
</evidence>
<proteinExistence type="predicted"/>
<feature type="coiled-coil region" evidence="1">
    <location>
        <begin position="60"/>
        <end position="87"/>
    </location>
</feature>
<sequence>MLDAQNQPTAEPSTTTNHNVHNNCFLMTMLDLAEQDNTRQLQEESPMLQLDLHDFCKSYYELLVQQCQELREDHQQHEAQLSIAQSMLIPSSSDSNNSSFLEEASTSMCNLDDHSLDAPFLEEHEITSFSLLDQTNSITLEKGTNKQPFSPFSNFDPAIQPDHSLDALSASGVSHQSLKSLSSSSTSASPQFINTIFTSNGKRIEKIKRKKIPKKQQAMQFNFPMWTFHISSCSTSSCNSKNSKHKKEL</sequence>